<reference evidence="2 3" key="1">
    <citation type="submission" date="2016-03" db="EMBL/GenBank/DDBJ databases">
        <authorList>
            <person name="Zhang H."/>
            <person name="Liu R."/>
            <person name="Wang M."/>
            <person name="Wang H."/>
            <person name="Wang L."/>
            <person name="Song L."/>
        </authorList>
    </citation>
    <scope>NUCLEOTIDE SEQUENCE [LARGE SCALE GENOMIC DNA]</scope>
    <source>
        <strain evidence="2 3">DSM 16099</strain>
    </source>
</reference>
<keyword evidence="1" id="KW-0472">Membrane</keyword>
<dbReference type="Proteomes" id="UP000075763">
    <property type="component" value="Unassembled WGS sequence"/>
</dbReference>
<accession>A0ABD4EKE0</accession>
<evidence type="ECO:0000313" key="2">
    <source>
        <dbReference type="EMBL" id="KYL32156.1"/>
    </source>
</evidence>
<evidence type="ECO:0000256" key="1">
    <source>
        <dbReference type="SAM" id="Phobius"/>
    </source>
</evidence>
<keyword evidence="1" id="KW-1133">Transmembrane helix</keyword>
<organism evidence="2 3">
    <name type="scientific">Pseudoalteromonas tetraodonis</name>
    <dbReference type="NCBI Taxonomy" id="43659"/>
    <lineage>
        <taxon>Bacteria</taxon>
        <taxon>Pseudomonadati</taxon>
        <taxon>Pseudomonadota</taxon>
        <taxon>Gammaproteobacteria</taxon>
        <taxon>Alteromonadales</taxon>
        <taxon>Pseudoalteromonadaceae</taxon>
        <taxon>Pseudoalteromonas</taxon>
    </lineage>
</organism>
<dbReference type="EMBL" id="LVCN01000051">
    <property type="protein sequence ID" value="KYL32156.1"/>
    <property type="molecule type" value="Genomic_DNA"/>
</dbReference>
<protein>
    <submittedName>
        <fullName evidence="2">Uncharacterized protein</fullName>
    </submittedName>
</protein>
<dbReference type="AlphaFoldDB" id="A0ABD4EKE0"/>
<name>A0ABD4EKE0_9GAMM</name>
<comment type="caution">
    <text evidence="2">The sequence shown here is derived from an EMBL/GenBank/DDBJ whole genome shotgun (WGS) entry which is preliminary data.</text>
</comment>
<evidence type="ECO:0000313" key="3">
    <source>
        <dbReference type="Proteomes" id="UP000075763"/>
    </source>
</evidence>
<proteinExistence type="predicted"/>
<feature type="transmembrane region" description="Helical" evidence="1">
    <location>
        <begin position="60"/>
        <end position="81"/>
    </location>
</feature>
<feature type="transmembrane region" description="Helical" evidence="1">
    <location>
        <begin position="20"/>
        <end position="40"/>
    </location>
</feature>
<sequence>MNSGRFTLENNELIQPNNSFLSFVKFALGGCMLLVIYLMLKLVILEEYIGSVITMKQADYMRIVISLLPIGFVFGIFILSIKSLQKSGRWAKKIKKLTWIGKKLAVLSRVN</sequence>
<keyword evidence="1" id="KW-0812">Transmembrane</keyword>
<gene>
    <name evidence="2" type="ORF">A2I96_18320</name>
</gene>